<name>A0A0J7AK68_9ACTN</name>
<accession>A0A0J7AK68</accession>
<protein>
    <submittedName>
        <fullName evidence="1">Uncharacterized protein</fullName>
    </submittedName>
</protein>
<sequence length="60" mass="6476">MGRPTPLMDTKKMIMSGLVIFVLFVIITQPVKAADIVKIGFQGISDAAHGIGAFMTELVR</sequence>
<keyword evidence="2" id="KW-1185">Reference proteome</keyword>
<evidence type="ECO:0000313" key="2">
    <source>
        <dbReference type="Proteomes" id="UP000035932"/>
    </source>
</evidence>
<dbReference type="STRING" id="66430.ACS04_12525"/>
<reference evidence="1 2" key="1">
    <citation type="submission" date="2015-06" db="EMBL/GenBank/DDBJ databases">
        <title>Recapitulation of the evolution of biosynthetic gene clusters reveals hidden chemical diversity on bacterial genomes.</title>
        <authorList>
            <person name="Cruz-Morales P."/>
            <person name="Martinez-Guerrero C."/>
            <person name="Morales-Escalante M.A."/>
            <person name="Yanez-Guerra L.A."/>
            <person name="Kopp J.F."/>
            <person name="Feldmann J."/>
            <person name="Ramos-Aboites H.E."/>
            <person name="Barona-Gomez F."/>
        </authorList>
    </citation>
    <scope>NUCLEOTIDE SEQUENCE [LARGE SCALE GENOMIC DNA]</scope>
    <source>
        <strain evidence="1 2">ATCC 31245</strain>
    </source>
</reference>
<evidence type="ECO:0000313" key="1">
    <source>
        <dbReference type="EMBL" id="KMO97501.1"/>
    </source>
</evidence>
<proteinExistence type="predicted"/>
<dbReference type="Proteomes" id="UP000035932">
    <property type="component" value="Unassembled WGS sequence"/>
</dbReference>
<dbReference type="EMBL" id="LFML01000048">
    <property type="protein sequence ID" value="KMO97501.1"/>
    <property type="molecule type" value="Genomic_DNA"/>
</dbReference>
<dbReference type="AlphaFoldDB" id="A0A0J7AK68"/>
<organism evidence="1 2">
    <name type="scientific">Streptomyces roseus</name>
    <dbReference type="NCBI Taxonomy" id="66430"/>
    <lineage>
        <taxon>Bacteria</taxon>
        <taxon>Bacillati</taxon>
        <taxon>Actinomycetota</taxon>
        <taxon>Actinomycetes</taxon>
        <taxon>Kitasatosporales</taxon>
        <taxon>Streptomycetaceae</taxon>
        <taxon>Streptomyces</taxon>
    </lineage>
</organism>
<dbReference type="OrthoDB" id="4265479at2"/>
<gene>
    <name evidence="1" type="ORF">ACS04_12525</name>
</gene>
<dbReference type="PATRIC" id="fig|66430.4.peg.4926"/>
<comment type="caution">
    <text evidence="1">The sequence shown here is derived from an EMBL/GenBank/DDBJ whole genome shotgun (WGS) entry which is preliminary data.</text>
</comment>